<dbReference type="PROSITE" id="PS00484">
    <property type="entry name" value="THYROGLOBULIN_1_1"/>
    <property type="match status" value="1"/>
</dbReference>
<dbReference type="Proteomes" id="UP000015104">
    <property type="component" value="Unassembled WGS sequence"/>
</dbReference>
<dbReference type="EnsemblMetazoa" id="tetur40g00090.1">
    <property type="protein sequence ID" value="tetur40g00090.1"/>
    <property type="gene ID" value="tetur40g00090"/>
</dbReference>
<feature type="chain" id="PRO_5004582198" description="Thyroglobulin type-1 domain-containing protein" evidence="6">
    <location>
        <begin position="19"/>
        <end position="483"/>
    </location>
</feature>
<evidence type="ECO:0000256" key="1">
    <source>
        <dbReference type="ARBA" id="ARBA00004613"/>
    </source>
</evidence>
<keyword evidence="4 5" id="KW-1015">Disulfide bond</keyword>
<keyword evidence="2" id="KW-0964">Secreted</keyword>
<feature type="domain" description="Thyroglobulin type-1" evidence="7">
    <location>
        <begin position="97"/>
        <end position="181"/>
    </location>
</feature>
<organism evidence="8 9">
    <name type="scientific">Tetranychus urticae</name>
    <name type="common">Two-spotted spider mite</name>
    <dbReference type="NCBI Taxonomy" id="32264"/>
    <lineage>
        <taxon>Eukaryota</taxon>
        <taxon>Metazoa</taxon>
        <taxon>Ecdysozoa</taxon>
        <taxon>Arthropoda</taxon>
        <taxon>Chelicerata</taxon>
        <taxon>Arachnida</taxon>
        <taxon>Acari</taxon>
        <taxon>Acariformes</taxon>
        <taxon>Trombidiformes</taxon>
        <taxon>Prostigmata</taxon>
        <taxon>Eleutherengona</taxon>
        <taxon>Raphignathae</taxon>
        <taxon>Tetranychoidea</taxon>
        <taxon>Tetranychidae</taxon>
        <taxon>Tetranychus</taxon>
    </lineage>
</organism>
<evidence type="ECO:0000256" key="4">
    <source>
        <dbReference type="ARBA" id="ARBA00023157"/>
    </source>
</evidence>
<evidence type="ECO:0000256" key="5">
    <source>
        <dbReference type="PROSITE-ProRule" id="PRU00500"/>
    </source>
</evidence>
<dbReference type="InterPro" id="IPR036857">
    <property type="entry name" value="Thyroglobulin_1_sf"/>
</dbReference>
<dbReference type="SMART" id="SM00211">
    <property type="entry name" value="TY"/>
    <property type="match status" value="4"/>
</dbReference>
<evidence type="ECO:0000313" key="9">
    <source>
        <dbReference type="Proteomes" id="UP000015104"/>
    </source>
</evidence>
<evidence type="ECO:0000256" key="2">
    <source>
        <dbReference type="ARBA" id="ARBA00022525"/>
    </source>
</evidence>
<feature type="domain" description="Thyroglobulin type-1" evidence="7">
    <location>
        <begin position="391"/>
        <end position="460"/>
    </location>
</feature>
<dbReference type="HOGENOM" id="CLU_565432_0_0_1"/>
<dbReference type="STRING" id="32264.T1L4Q7"/>
<proteinExistence type="predicted"/>
<dbReference type="PANTHER" id="PTHR12352">
    <property type="entry name" value="SECRETED MODULAR CALCIUM-BINDING PROTEIN"/>
    <property type="match status" value="1"/>
</dbReference>
<evidence type="ECO:0000313" key="8">
    <source>
        <dbReference type="EnsemblMetazoa" id="tetur40g00090.1"/>
    </source>
</evidence>
<dbReference type="InterPro" id="IPR051950">
    <property type="entry name" value="Dev_reg/Prot_inhib"/>
</dbReference>
<feature type="domain" description="Thyroglobulin type-1" evidence="7">
    <location>
        <begin position="197"/>
        <end position="249"/>
    </location>
</feature>
<reference evidence="8" key="2">
    <citation type="submission" date="2015-06" db="UniProtKB">
        <authorList>
            <consortium name="EnsemblMetazoa"/>
        </authorList>
    </citation>
    <scope>IDENTIFICATION</scope>
</reference>
<comment type="subcellular location">
    <subcellularLocation>
        <location evidence="1">Secreted</location>
    </subcellularLocation>
</comment>
<reference evidence="9" key="1">
    <citation type="submission" date="2011-08" db="EMBL/GenBank/DDBJ databases">
        <authorList>
            <person name="Rombauts S."/>
        </authorList>
    </citation>
    <scope>NUCLEOTIDE SEQUENCE</scope>
    <source>
        <strain evidence="9">London</strain>
    </source>
</reference>
<dbReference type="PROSITE" id="PS51162">
    <property type="entry name" value="THYROGLOBULIN_1_2"/>
    <property type="match status" value="3"/>
</dbReference>
<keyword evidence="9" id="KW-1185">Reference proteome</keyword>
<evidence type="ECO:0000256" key="3">
    <source>
        <dbReference type="ARBA" id="ARBA00022737"/>
    </source>
</evidence>
<comment type="caution">
    <text evidence="5">Lacks conserved residue(s) required for the propagation of feature annotation.</text>
</comment>
<dbReference type="EMBL" id="CAEY01001160">
    <property type="status" value="NOT_ANNOTATED_CDS"/>
    <property type="molecule type" value="Genomic_DNA"/>
</dbReference>
<evidence type="ECO:0000256" key="6">
    <source>
        <dbReference type="SAM" id="SignalP"/>
    </source>
</evidence>
<protein>
    <recommendedName>
        <fullName evidence="7">Thyroglobulin type-1 domain-containing protein</fullName>
    </recommendedName>
</protein>
<feature type="disulfide bond" evidence="5">
    <location>
        <begin position="424"/>
        <end position="431"/>
    </location>
</feature>
<accession>T1L4Q7</accession>
<dbReference type="OrthoDB" id="6409105at2759"/>
<dbReference type="SUPFAM" id="SSF57610">
    <property type="entry name" value="Thyroglobulin type-1 domain"/>
    <property type="match status" value="4"/>
</dbReference>
<keyword evidence="3" id="KW-0677">Repeat</keyword>
<feature type="disulfide bond" evidence="5">
    <location>
        <begin position="394"/>
        <end position="413"/>
    </location>
</feature>
<dbReference type="eggNOG" id="ENOG502S3FP">
    <property type="taxonomic scope" value="Eukaryota"/>
</dbReference>
<name>T1L4Q7_TETUR</name>
<dbReference type="InterPro" id="IPR000716">
    <property type="entry name" value="Thyroglobulin_1"/>
</dbReference>
<feature type="signal peptide" evidence="6">
    <location>
        <begin position="1"/>
        <end position="18"/>
    </location>
</feature>
<dbReference type="PANTHER" id="PTHR12352:SF3">
    <property type="entry name" value="NIDOGEN-2"/>
    <property type="match status" value="1"/>
</dbReference>
<dbReference type="GO" id="GO:0005615">
    <property type="term" value="C:extracellular space"/>
    <property type="evidence" value="ECO:0007669"/>
    <property type="project" value="TreeGrafter"/>
</dbReference>
<dbReference type="AlphaFoldDB" id="T1L4Q7"/>
<dbReference type="Pfam" id="PF00086">
    <property type="entry name" value="Thyroglobulin_1"/>
    <property type="match status" value="4"/>
</dbReference>
<sequence length="483" mass="53954">MMLVDLYFALTFCSFASASVYFNDHFNVNCELIECPKINICIEPQQEIVDNIWIGGCCPGCVYISGLNESCNSFESRCRNGLICDESELICVQNGTTSKCIQQREKAINLNGKSFCSNRAGILVKTGFLFETSEYQPECDYETGQYKPKQCKTSKCYCVDPDSGEKTFGTVESVNGSNMTCSCSVALSRYTSDPDNYLDYQSSRHLHCSENGNFASLQCHDQLCFCADPSTGQQVSPLVLIDAVSSLSCYYDTYQRQVEVNCDEKVEYTDDDGNKKLKDLCYCIDHDSGQKWKMIKADLKVCFDYIESLHLIGADYNKMCEQLLQPLANLTSFLGRKGIDAIGLNSMQCDLDGNFVHRQCTDSECSCVNSVGENVANYRIDRYGNDDRTMKCDCAIQEYEITTLGKPYDKLLCDLYGNFKANQCFESGSRCFCVDSNGNRISNVISSSVIPSSLSLSEICSTMRAILEADEQSSKSSYTYQAC</sequence>
<dbReference type="GO" id="GO:0005604">
    <property type="term" value="C:basement membrane"/>
    <property type="evidence" value="ECO:0007669"/>
    <property type="project" value="TreeGrafter"/>
</dbReference>
<evidence type="ECO:0000259" key="7">
    <source>
        <dbReference type="PROSITE" id="PS51162"/>
    </source>
</evidence>
<gene>
    <name evidence="8" type="primary">107370279</name>
</gene>
<dbReference type="Gene3D" id="4.10.800.10">
    <property type="entry name" value="Thyroglobulin type-1"/>
    <property type="match status" value="3"/>
</dbReference>
<dbReference type="KEGG" id="tut:107370279"/>
<dbReference type="GO" id="GO:0007160">
    <property type="term" value="P:cell-matrix adhesion"/>
    <property type="evidence" value="ECO:0007669"/>
    <property type="project" value="TreeGrafter"/>
</dbReference>
<keyword evidence="6" id="KW-0732">Signal</keyword>
<dbReference type="OMA" id="AYCTWRD"/>